<dbReference type="RefSeq" id="WP_067527439.1">
    <property type="nucleotide sequence ID" value="NZ_JABELX010000001.1"/>
</dbReference>
<dbReference type="EMBL" id="JABELX010000001">
    <property type="protein sequence ID" value="NNH68308.1"/>
    <property type="molecule type" value="Genomic_DNA"/>
</dbReference>
<dbReference type="InterPro" id="IPR025375">
    <property type="entry name" value="DUF4365"/>
</dbReference>
<evidence type="ECO:0000259" key="1">
    <source>
        <dbReference type="Pfam" id="PF14280"/>
    </source>
</evidence>
<evidence type="ECO:0000313" key="2">
    <source>
        <dbReference type="EMBL" id="NNH68308.1"/>
    </source>
</evidence>
<gene>
    <name evidence="2" type="ORF">HLB23_00160</name>
</gene>
<dbReference type="Pfam" id="PF14280">
    <property type="entry name" value="DUF4365"/>
    <property type="match status" value="1"/>
</dbReference>
<keyword evidence="3" id="KW-1185">Reference proteome</keyword>
<reference evidence="2 3" key="1">
    <citation type="submission" date="2020-05" db="EMBL/GenBank/DDBJ databases">
        <title>MicrobeNet Type strains.</title>
        <authorList>
            <person name="Nicholson A.C."/>
        </authorList>
    </citation>
    <scope>NUCLEOTIDE SEQUENCE [LARGE SCALE GENOMIC DNA]</scope>
    <source>
        <strain evidence="2 3">JCM 3224</strain>
    </source>
</reference>
<name>A0A849BTJ6_9NOCA</name>
<comment type="caution">
    <text evidence="2">The sequence shown here is derived from an EMBL/GenBank/DDBJ whole genome shotgun (WGS) entry which is preliminary data.</text>
</comment>
<dbReference type="AlphaFoldDB" id="A0A849BTJ6"/>
<feature type="domain" description="DUF4365" evidence="1">
    <location>
        <begin position="13"/>
        <end position="149"/>
    </location>
</feature>
<protein>
    <submittedName>
        <fullName evidence="2">DUF4365 domain-containing protein</fullName>
    </submittedName>
</protein>
<organism evidence="2 3">
    <name type="scientific">Nocardia uniformis</name>
    <dbReference type="NCBI Taxonomy" id="53432"/>
    <lineage>
        <taxon>Bacteria</taxon>
        <taxon>Bacillati</taxon>
        <taxon>Actinomycetota</taxon>
        <taxon>Actinomycetes</taxon>
        <taxon>Mycobacteriales</taxon>
        <taxon>Nocardiaceae</taxon>
        <taxon>Nocardia</taxon>
    </lineage>
</organism>
<accession>A0A849BTJ6</accession>
<evidence type="ECO:0000313" key="3">
    <source>
        <dbReference type="Proteomes" id="UP000586827"/>
    </source>
</evidence>
<proteinExistence type="predicted"/>
<dbReference type="Proteomes" id="UP000586827">
    <property type="component" value="Unassembled WGS sequence"/>
</dbReference>
<sequence>MKKIGTSAHIGDSGIALIHQMTNKMGYVWHERAGALDAGIDGEIELRDPSTGEVSNRVLFVQSKASDRLFPGETDRGFHYLCKRADVDYWMSADNPVLLVCSHPQTGEAWWVHVQPWFADPGHRASGRVDFDKSTQRLDEGAAQRLLNLADPHGRAHVAVAEHRNEDLTSNLLPVAIPALLYSAPTEYTDPRQVIARQRERADEDVRHDYILRRGHVYSWLPPEESALRRITNGPTDVVETAEWSDDPTRQRWLVQLLNYALQRDVSIDCAWHGGRKVVFFRPTPDLKPRNIRGASGRQREVFKPKFKKKTPGEISYCKHAALQWQFLRLEDEWFCALTPTYHYTRDGHRDSLFLSDYLTGIKRLDRNLAVLGHARMWATYLHGEEGVFEPRETILTYGKLVNFTANRAIDDADWLSDPRKNDTDTDSEFDPLTTDELALFEVEL</sequence>